<reference evidence="2" key="2">
    <citation type="submission" date="2021-04" db="EMBL/GenBank/DDBJ databases">
        <authorList>
            <person name="Gilroy R."/>
        </authorList>
    </citation>
    <scope>NUCLEOTIDE SEQUENCE</scope>
    <source>
        <strain evidence="2">Gambia15-2214</strain>
    </source>
</reference>
<evidence type="ECO:0000313" key="3">
    <source>
        <dbReference type="Proteomes" id="UP000823914"/>
    </source>
</evidence>
<protein>
    <recommendedName>
        <fullName evidence="4">DUF5723 domain-containing protein</fullName>
    </recommendedName>
</protein>
<evidence type="ECO:0000256" key="1">
    <source>
        <dbReference type="SAM" id="SignalP"/>
    </source>
</evidence>
<feature type="chain" id="PRO_5039309599" description="DUF5723 domain-containing protein" evidence="1">
    <location>
        <begin position="21"/>
        <end position="468"/>
    </location>
</feature>
<gene>
    <name evidence="2" type="ORF">IAA16_02160</name>
</gene>
<name>A0A9E2L1E1_9SPIR</name>
<evidence type="ECO:0008006" key="4">
    <source>
        <dbReference type="Google" id="ProtNLM"/>
    </source>
</evidence>
<comment type="caution">
    <text evidence="2">The sequence shown here is derived from an EMBL/GenBank/DDBJ whole genome shotgun (WGS) entry which is preliminary data.</text>
</comment>
<dbReference type="EMBL" id="JAHLFV010000049">
    <property type="protein sequence ID" value="MBU3849351.1"/>
    <property type="molecule type" value="Genomic_DNA"/>
</dbReference>
<dbReference type="AlphaFoldDB" id="A0A9E2L1E1"/>
<reference evidence="2" key="1">
    <citation type="journal article" date="2021" name="PeerJ">
        <title>Extensive microbial diversity within the chicken gut microbiome revealed by metagenomics and culture.</title>
        <authorList>
            <person name="Gilroy R."/>
            <person name="Ravi A."/>
            <person name="Getino M."/>
            <person name="Pursley I."/>
            <person name="Horton D.L."/>
            <person name="Alikhan N.F."/>
            <person name="Baker D."/>
            <person name="Gharbi K."/>
            <person name="Hall N."/>
            <person name="Watson M."/>
            <person name="Adriaenssens E.M."/>
            <person name="Foster-Nyarko E."/>
            <person name="Jarju S."/>
            <person name="Secka A."/>
            <person name="Antonio M."/>
            <person name="Oren A."/>
            <person name="Chaudhuri R.R."/>
            <person name="La Ragione R."/>
            <person name="Hildebrand F."/>
            <person name="Pallen M.J."/>
        </authorList>
    </citation>
    <scope>NUCLEOTIDE SEQUENCE</scope>
    <source>
        <strain evidence="2">Gambia15-2214</strain>
    </source>
</reference>
<evidence type="ECO:0000313" key="2">
    <source>
        <dbReference type="EMBL" id="MBU3849351.1"/>
    </source>
</evidence>
<proteinExistence type="predicted"/>
<sequence length="468" mass="51720">MKKILYSIVALMFVGSVAFAGITVAGQGSVKFNLLKGVKVGTDEKGENRGQITLFDDWDLSDNDVWIIGETANGIAGGQINLSLLSDAYSIIMQYTEPNWVPDTEYDRVINAIGLPIMIGDWDVWVKPFDFMTIKALNYGVRSMDRYVDIISELKDGYGVLRVGRFNTEGDILSGGGKWENPLSSSPASLDELLNFTIEGSDADKLSGFILDMNFDVVQVELGLSASEADGYSKWYAPVMLFADDKSSFNMGARVTFPVADILKGSVLYKTDIDTKKVGLNISRNVIGAYVDIYAIENLNLVVGFTGDYISSKNKTTEKTSDVGAWSMNGIDLRAQYNMDKMGFAAHQNFTFGSTKEFVSDKTYTGPYFAMKTKLGFLYKITDSLDAVVEASNTYAKFGTRDDEYNTMDTMVIYPRVAFELVPGVELNAGLKGTFDLSIKRVQRSVTETANFKRSIFEVPLSMKVSFN</sequence>
<accession>A0A9E2L1E1</accession>
<organism evidence="2 3">
    <name type="scientific">Candidatus Treponema excrementipullorum</name>
    <dbReference type="NCBI Taxonomy" id="2838768"/>
    <lineage>
        <taxon>Bacteria</taxon>
        <taxon>Pseudomonadati</taxon>
        <taxon>Spirochaetota</taxon>
        <taxon>Spirochaetia</taxon>
        <taxon>Spirochaetales</taxon>
        <taxon>Treponemataceae</taxon>
        <taxon>Treponema</taxon>
    </lineage>
</organism>
<dbReference type="Proteomes" id="UP000823914">
    <property type="component" value="Unassembled WGS sequence"/>
</dbReference>
<feature type="signal peptide" evidence="1">
    <location>
        <begin position="1"/>
        <end position="20"/>
    </location>
</feature>
<keyword evidence="1" id="KW-0732">Signal</keyword>